<evidence type="ECO:0000256" key="1">
    <source>
        <dbReference type="SAM" id="MobiDB-lite"/>
    </source>
</evidence>
<dbReference type="EMBL" id="BONG01000005">
    <property type="protein sequence ID" value="GIF87670.1"/>
    <property type="molecule type" value="Genomic_DNA"/>
</dbReference>
<gene>
    <name evidence="2" type="ORF">Cch02nite_11140</name>
</gene>
<comment type="caution">
    <text evidence="2">The sequence shown here is derived from an EMBL/GenBank/DDBJ whole genome shotgun (WGS) entry which is preliminary data.</text>
</comment>
<reference evidence="2 3" key="1">
    <citation type="submission" date="2021-01" db="EMBL/GenBank/DDBJ databases">
        <title>Whole genome shotgun sequence of Catellatospora chokoriensis NBRC 107358.</title>
        <authorList>
            <person name="Komaki H."/>
            <person name="Tamura T."/>
        </authorList>
    </citation>
    <scope>NUCLEOTIDE SEQUENCE [LARGE SCALE GENOMIC DNA]</scope>
    <source>
        <strain evidence="2 3">NBRC 107358</strain>
    </source>
</reference>
<organism evidence="2 3">
    <name type="scientific">Catellatospora chokoriensis</name>
    <dbReference type="NCBI Taxonomy" id="310353"/>
    <lineage>
        <taxon>Bacteria</taxon>
        <taxon>Bacillati</taxon>
        <taxon>Actinomycetota</taxon>
        <taxon>Actinomycetes</taxon>
        <taxon>Micromonosporales</taxon>
        <taxon>Micromonosporaceae</taxon>
        <taxon>Catellatospora</taxon>
    </lineage>
</organism>
<keyword evidence="3" id="KW-1185">Reference proteome</keyword>
<proteinExistence type="predicted"/>
<evidence type="ECO:0000313" key="3">
    <source>
        <dbReference type="Proteomes" id="UP000619293"/>
    </source>
</evidence>
<name>A0A8J3NP53_9ACTN</name>
<accession>A0A8J3NP53</accession>
<dbReference type="AlphaFoldDB" id="A0A8J3NP53"/>
<feature type="region of interest" description="Disordered" evidence="1">
    <location>
        <begin position="1"/>
        <end position="45"/>
    </location>
</feature>
<sequence length="71" mass="7592">MPRAPSLVLRTAPTPPGAAEADFRHQPPRRHDAGSGDSTEGGNEAILRTTYRVLVGRVPKASQPFRNGCPT</sequence>
<dbReference type="Proteomes" id="UP000619293">
    <property type="component" value="Unassembled WGS sequence"/>
</dbReference>
<evidence type="ECO:0000313" key="2">
    <source>
        <dbReference type="EMBL" id="GIF87670.1"/>
    </source>
</evidence>
<protein>
    <submittedName>
        <fullName evidence="2">Uncharacterized protein</fullName>
    </submittedName>
</protein>
<feature type="compositionally biased region" description="Basic and acidic residues" evidence="1">
    <location>
        <begin position="21"/>
        <end position="34"/>
    </location>
</feature>